<evidence type="ECO:0000259" key="6">
    <source>
        <dbReference type="PROSITE" id="PS50011"/>
    </source>
</evidence>
<organism evidence="7">
    <name type="scientific">Medioppia subpectinata</name>
    <dbReference type="NCBI Taxonomy" id="1979941"/>
    <lineage>
        <taxon>Eukaryota</taxon>
        <taxon>Metazoa</taxon>
        <taxon>Ecdysozoa</taxon>
        <taxon>Arthropoda</taxon>
        <taxon>Chelicerata</taxon>
        <taxon>Arachnida</taxon>
        <taxon>Acari</taxon>
        <taxon>Acariformes</taxon>
        <taxon>Sarcoptiformes</taxon>
        <taxon>Oribatida</taxon>
        <taxon>Brachypylina</taxon>
        <taxon>Oppioidea</taxon>
        <taxon>Oppiidae</taxon>
        <taxon>Medioppia</taxon>
    </lineage>
</organism>
<keyword evidence="4" id="KW-0067">ATP-binding</keyword>
<dbReference type="InterPro" id="IPR051681">
    <property type="entry name" value="Ser/Thr_Kinases-Pseudokinases"/>
</dbReference>
<feature type="region of interest" description="Disordered" evidence="5">
    <location>
        <begin position="576"/>
        <end position="613"/>
    </location>
</feature>
<keyword evidence="3" id="KW-0418">Kinase</keyword>
<dbReference type="EMBL" id="CAJPIZ010007984">
    <property type="protein sequence ID" value="CAG2110765.1"/>
    <property type="molecule type" value="Genomic_DNA"/>
</dbReference>
<dbReference type="EMBL" id="OC862559">
    <property type="protein sequence ID" value="CAD7630335.1"/>
    <property type="molecule type" value="Genomic_DNA"/>
</dbReference>
<dbReference type="Gene3D" id="3.30.200.20">
    <property type="entry name" value="Phosphorylase Kinase, domain 1"/>
    <property type="match status" value="3"/>
</dbReference>
<evidence type="ECO:0000256" key="5">
    <source>
        <dbReference type="SAM" id="MobiDB-lite"/>
    </source>
</evidence>
<feature type="domain" description="Protein kinase" evidence="6">
    <location>
        <begin position="901"/>
        <end position="1141"/>
    </location>
</feature>
<evidence type="ECO:0000313" key="8">
    <source>
        <dbReference type="Proteomes" id="UP000759131"/>
    </source>
</evidence>
<feature type="region of interest" description="Disordered" evidence="5">
    <location>
        <begin position="652"/>
        <end position="681"/>
    </location>
</feature>
<evidence type="ECO:0000256" key="3">
    <source>
        <dbReference type="ARBA" id="ARBA00022777"/>
    </source>
</evidence>
<protein>
    <recommendedName>
        <fullName evidence="6">Protein kinase domain-containing protein</fullName>
    </recommendedName>
</protein>
<feature type="region of interest" description="Disordered" evidence="5">
    <location>
        <begin position="30"/>
        <end position="55"/>
    </location>
</feature>
<dbReference type="GO" id="GO:0005524">
    <property type="term" value="F:ATP binding"/>
    <property type="evidence" value="ECO:0007669"/>
    <property type="project" value="UniProtKB-KW"/>
</dbReference>
<feature type="compositionally biased region" description="Low complexity" evidence="5">
    <location>
        <begin position="576"/>
        <end position="599"/>
    </location>
</feature>
<reference evidence="7" key="1">
    <citation type="submission" date="2020-11" db="EMBL/GenBank/DDBJ databases">
        <authorList>
            <person name="Tran Van P."/>
        </authorList>
    </citation>
    <scope>NUCLEOTIDE SEQUENCE</scope>
</reference>
<dbReference type="PROSITE" id="PS50011">
    <property type="entry name" value="PROTEIN_KINASE_DOM"/>
    <property type="match status" value="2"/>
</dbReference>
<name>A0A7R9KWG6_9ACAR</name>
<keyword evidence="2" id="KW-0547">Nucleotide-binding</keyword>
<dbReference type="GO" id="GO:0004674">
    <property type="term" value="F:protein serine/threonine kinase activity"/>
    <property type="evidence" value="ECO:0007669"/>
    <property type="project" value="TreeGrafter"/>
</dbReference>
<dbReference type="SUPFAM" id="SSF56112">
    <property type="entry name" value="Protein kinase-like (PK-like)"/>
    <property type="match status" value="3"/>
</dbReference>
<sequence length="1141" mass="125679">MYVPVGDPYVSPEQPTGAYPIRSAIQYWESVSSSSGSGRQSPPTPEISPKRRRLYSPTAPVEVSELPPVPELPARRPFTPPSVPYIQLRNVRVANPADQLDRAYAEAESEPNIGVGANWSGELHVSSASDGQHRTDQQKEDRYIQELSRKGLDIDLDDELGSGEFGTVYRGRYNEQIVNIGGLSQRYLKGVTPGQGFAVKSVQFYPYSELSFRLAHEVEKCVLKSLRHPNIVSYRLAINLGKHRVLSRKSGQSDDGTEGPTGRDIISYDRMFLIMELSDRGCLHDFWRTKEFQEFAAPLAILLIQQLCSAMAHMQDIGVAHLDIHTGNVLVFSGAVIDKYAAKWSDFGTAVSRDLYRGWGVTIPADHMHAMMRRDTIELASVCKGLIDVCPTHEGVDPGLWQHMIALVGELKQAMQPLGDILKKRSRIQADFGVPSGEPFGDTLDLQTPADPTSFDPTLLDTNTPVIPGAILTPQHVPYGYAPAYTRPASPAPLYSTELSASGIFGPPVDPEYPIESPAQSPTPATPVRRYRSVSLPTVLYTTGSDDPYGTDEPIPGLLTPAGQGLRRWQPVAALTALPPTPDTSPTVGVSSVSASPVADTRRPFTPPSVPYDQLRDVKVTDPLQMLDMAYDEASGYGSDVGASGGNVGNIWSGELHISSDDQGSDDDDDDQDAGPRDAKVDRYVQQLRDYGLDIDMDNELGSGAFGSAYLGQYNEQIANIEGQKYLLGVTPGQGFAAKFVRFSSDTDLDTRLAHEVEKCTLKSLRHQNIVSYRLAVNLGHHLVLSRTALGYTGRDIISYDRITLPIDPLKQLQTRLSQSNVSVSTSAPVVQSSSAGEINLSSDDQPPANHRPWFGKRLWRELTACARGPAKPIDANPRMISDKTLKDLRRLKAQGFDIKVETKHELGDGAFGVVYRGVYTKNIHNLNAKRGKYMSGAAPGGQFAAKYVQFDAECDPEDRLAHEIEKQVLKELRHPNVVAFRAAINLGRSQVVSNARYKAGSGVNFVSYDRMFLVMDYGDCGGKQNSAKYGNQYVVKWADFGLSMSYALCLKWSVNVDAEYIWKQQRSDLVHLYMVFTTMLKKVVECGYHDYDMTEMRALASDMCSLVGQKHGSDRSLAQLIAPYKFNKILQSNRVRGTGR</sequence>
<dbReference type="PANTHER" id="PTHR44329">
    <property type="entry name" value="SERINE/THREONINE-PROTEIN KINASE TNNI3K-RELATED"/>
    <property type="match status" value="1"/>
</dbReference>
<dbReference type="InterPro" id="IPR011009">
    <property type="entry name" value="Kinase-like_dom_sf"/>
</dbReference>
<dbReference type="InterPro" id="IPR000719">
    <property type="entry name" value="Prot_kinase_dom"/>
</dbReference>
<dbReference type="AlphaFoldDB" id="A0A7R9KWG6"/>
<dbReference type="OrthoDB" id="5985221at2759"/>
<evidence type="ECO:0000256" key="1">
    <source>
        <dbReference type="ARBA" id="ARBA00022679"/>
    </source>
</evidence>
<proteinExistence type="predicted"/>
<evidence type="ECO:0000256" key="4">
    <source>
        <dbReference type="ARBA" id="ARBA00022840"/>
    </source>
</evidence>
<evidence type="ECO:0000313" key="7">
    <source>
        <dbReference type="EMBL" id="CAD7630335.1"/>
    </source>
</evidence>
<dbReference type="Gene3D" id="1.10.510.10">
    <property type="entry name" value="Transferase(Phosphotransferase) domain 1"/>
    <property type="match status" value="1"/>
</dbReference>
<keyword evidence="8" id="KW-1185">Reference proteome</keyword>
<dbReference type="Pfam" id="PF00069">
    <property type="entry name" value="Pkinase"/>
    <property type="match status" value="1"/>
</dbReference>
<keyword evidence="1" id="KW-0808">Transferase</keyword>
<dbReference type="PANTHER" id="PTHR44329:SF288">
    <property type="entry name" value="MITOGEN-ACTIVATED PROTEIN KINASE KINASE KINASE 20"/>
    <property type="match status" value="1"/>
</dbReference>
<feature type="compositionally biased region" description="Acidic residues" evidence="5">
    <location>
        <begin position="663"/>
        <end position="673"/>
    </location>
</feature>
<evidence type="ECO:0000256" key="2">
    <source>
        <dbReference type="ARBA" id="ARBA00022741"/>
    </source>
</evidence>
<accession>A0A7R9KWG6</accession>
<dbReference type="Proteomes" id="UP000759131">
    <property type="component" value="Unassembled WGS sequence"/>
</dbReference>
<feature type="domain" description="Protein kinase" evidence="6">
    <location>
        <begin position="154"/>
        <end position="467"/>
    </location>
</feature>
<gene>
    <name evidence="7" type="ORF">OSB1V03_LOCUS10748</name>
</gene>